<feature type="transmembrane region" description="Helical" evidence="1">
    <location>
        <begin position="35"/>
        <end position="53"/>
    </location>
</feature>
<proteinExistence type="predicted"/>
<dbReference type="EMBL" id="PFLF01000054">
    <property type="protein sequence ID" value="PIY69069.1"/>
    <property type="molecule type" value="Genomic_DNA"/>
</dbReference>
<organism evidence="2 3">
    <name type="scientific">Candidatus Roizmanbacteria bacterium CG_4_10_14_0_8_um_filter_39_9</name>
    <dbReference type="NCBI Taxonomy" id="1974829"/>
    <lineage>
        <taxon>Bacteria</taxon>
        <taxon>Candidatus Roizmaniibacteriota</taxon>
    </lineage>
</organism>
<evidence type="ECO:0000256" key="1">
    <source>
        <dbReference type="SAM" id="Phobius"/>
    </source>
</evidence>
<reference evidence="3" key="1">
    <citation type="submission" date="2017-09" db="EMBL/GenBank/DDBJ databases">
        <title>Depth-based differentiation of microbial function through sediment-hosted aquifers and enrichment of novel symbionts in the deep terrestrial subsurface.</title>
        <authorList>
            <person name="Probst A.J."/>
            <person name="Ladd B."/>
            <person name="Jarett J.K."/>
            <person name="Geller-Mcgrath D.E."/>
            <person name="Sieber C.M.K."/>
            <person name="Emerson J.B."/>
            <person name="Anantharaman K."/>
            <person name="Thomas B.C."/>
            <person name="Malmstrom R."/>
            <person name="Stieglmeier M."/>
            <person name="Klingl A."/>
            <person name="Woyke T."/>
            <person name="Ryan C.M."/>
            <person name="Banfield J.F."/>
        </authorList>
    </citation>
    <scope>NUCLEOTIDE SEQUENCE [LARGE SCALE GENOMIC DNA]</scope>
</reference>
<accession>A0A2M7QCY7</accession>
<gene>
    <name evidence="2" type="ORF">COY90_02565</name>
</gene>
<name>A0A2M7QCY7_9BACT</name>
<dbReference type="Proteomes" id="UP000230108">
    <property type="component" value="Unassembled WGS sequence"/>
</dbReference>
<keyword evidence="1" id="KW-0812">Transmembrane</keyword>
<evidence type="ECO:0000313" key="3">
    <source>
        <dbReference type="Proteomes" id="UP000230108"/>
    </source>
</evidence>
<comment type="caution">
    <text evidence="2">The sequence shown here is derived from an EMBL/GenBank/DDBJ whole genome shotgun (WGS) entry which is preliminary data.</text>
</comment>
<protein>
    <submittedName>
        <fullName evidence="2">Uncharacterized protein</fullName>
    </submittedName>
</protein>
<evidence type="ECO:0000313" key="2">
    <source>
        <dbReference type="EMBL" id="PIY69069.1"/>
    </source>
</evidence>
<dbReference type="AlphaFoldDB" id="A0A2M7QCY7"/>
<keyword evidence="1" id="KW-0472">Membrane</keyword>
<sequence length="81" mass="9363">MDTYLWKLFAYGFLVVNTICLLVLFELLIFKKPYISLFLILFALLVLLNKRLFSSSKKLSRGTVSGEAPRDNISIKKTILY</sequence>
<keyword evidence="1" id="KW-1133">Transmembrane helix</keyword>
<feature type="transmembrane region" description="Helical" evidence="1">
    <location>
        <begin position="9"/>
        <end position="29"/>
    </location>
</feature>